<keyword evidence="1" id="KW-0547">Nucleotide-binding</keyword>
<dbReference type="OrthoDB" id="270584at2759"/>
<dbReference type="Pfam" id="PF04851">
    <property type="entry name" value="ResIII"/>
    <property type="match status" value="1"/>
</dbReference>
<dbReference type="InterPro" id="IPR003593">
    <property type="entry name" value="AAA+_ATPase"/>
</dbReference>
<feature type="region of interest" description="Disordered" evidence="2">
    <location>
        <begin position="601"/>
        <end position="631"/>
    </location>
</feature>
<dbReference type="GO" id="GO:0032042">
    <property type="term" value="P:mitochondrial DNA metabolic process"/>
    <property type="evidence" value="ECO:0007669"/>
    <property type="project" value="TreeGrafter"/>
</dbReference>
<evidence type="ECO:0000313" key="6">
    <source>
        <dbReference type="Proteomes" id="UP000054845"/>
    </source>
</evidence>
<evidence type="ECO:0000313" key="5">
    <source>
        <dbReference type="EMBL" id="CEH13958.1"/>
    </source>
</evidence>
<dbReference type="AlphaFoldDB" id="A0A0P1BCX0"/>
<feature type="region of interest" description="Disordered" evidence="2">
    <location>
        <begin position="698"/>
        <end position="733"/>
    </location>
</feature>
<dbReference type="InterPro" id="IPR027417">
    <property type="entry name" value="P-loop_NTPase"/>
</dbReference>
<dbReference type="InterPro" id="IPR001650">
    <property type="entry name" value="Helicase_C-like"/>
</dbReference>
<dbReference type="GO" id="GO:0070125">
    <property type="term" value="P:mitochondrial translational elongation"/>
    <property type="evidence" value="ECO:0007669"/>
    <property type="project" value="TreeGrafter"/>
</dbReference>
<reference evidence="5 6" key="1">
    <citation type="submission" date="2014-09" db="EMBL/GenBank/DDBJ databases">
        <authorList>
            <person name="Magalhaes I.L.F."/>
            <person name="Oliveira U."/>
            <person name="Santos F.R."/>
            <person name="Vidigal T.H.D.A."/>
            <person name="Brescovit A.D."/>
            <person name="Santos A.J."/>
        </authorList>
    </citation>
    <scope>NUCLEOTIDE SEQUENCE [LARGE SCALE GENOMIC DNA]</scope>
</reference>
<feature type="region of interest" description="Disordered" evidence="2">
    <location>
        <begin position="450"/>
        <end position="488"/>
    </location>
</feature>
<dbReference type="SMART" id="SM00382">
    <property type="entry name" value="AAA"/>
    <property type="match status" value="1"/>
</dbReference>
<sequence length="733" mass="80623">MTTQAAGQVKSNDVALKPYGLEAAEPASELLNQGPKLRPYQEECVIECLQAISEGSKRIGVSSPTGSGKTTIFTSLLARLPELPAKYGRSANQVLIIVSSIELALQTAEVVSRTYPSLLVEIEQGSKFHATGAADVTVATIQTLNRSEERLNKFDPRNFKGVIVDEAHHAASPSYRSVLHHFNPNVGRPETLSQDDVEGDVKQPVFPMEAALAKHDLPIVGFSATFARHDGVALGSVFERIVFHRDFLEMIEEEWLCPVRFTAVRASIDFSEVRLTGPSGDFSPTSLAAVVDKPVINRLIVRTWLDKAKGRRSTLVFCVNIAHVESLTAEFRQAGIDARWLHGSTPIRERRQLLQDFENGVYPVLVNCAVLTEGADVPAIDCVLLARPTRSRNLFSQMIGRGMRLSQATGKQDCLMLDLVGTLERGVVCSPTLFGLDPDSVNEASLEDLRAQADSREKTSEDSQPASETEETNETEIPDPSKVTYEEWGPLELQRAMMSRTRGIIERMSPNAWVDCGDDIYVLDLPPKRGYVKVERDEEGKAEGKGEWVAHFTARNADADEAAAASGGSSKGKKRLSPFRRPTELLRASELEAAIRGADSYANGRVGRGPQGTGLLARSSPWRSKPSSEKQRAFVEKRLGLDKTRAALASVQDAEEDSRRSEWKIKNRSPRPGDALPALTKGQASIILTKLQHGAKARWEKQAKKHNKAVREKRKEDERKARETVQVGPLPSS</sequence>
<protein>
    <submittedName>
        <fullName evidence="5">p-loop containing nucleoside triphosphate hydrolase protein</fullName>
    </submittedName>
</protein>
<dbReference type="InterPro" id="IPR014001">
    <property type="entry name" value="Helicase_ATP-bd"/>
</dbReference>
<dbReference type="InterPro" id="IPR006935">
    <property type="entry name" value="Helicase/UvrB_N"/>
</dbReference>
<keyword evidence="5" id="KW-0378">Hydrolase</keyword>
<feature type="domain" description="Helicase C-terminal" evidence="4">
    <location>
        <begin position="300"/>
        <end position="447"/>
    </location>
</feature>
<keyword evidence="1" id="KW-0067">ATP-binding</keyword>
<dbReference type="PROSITE" id="PS51192">
    <property type="entry name" value="HELICASE_ATP_BIND_1"/>
    <property type="match status" value="1"/>
</dbReference>
<dbReference type="GO" id="GO:0061749">
    <property type="term" value="F:forked DNA-dependent helicase activity"/>
    <property type="evidence" value="ECO:0007669"/>
    <property type="project" value="TreeGrafter"/>
</dbReference>
<dbReference type="SUPFAM" id="SSF52540">
    <property type="entry name" value="P-loop containing nucleoside triphosphate hydrolases"/>
    <property type="match status" value="1"/>
</dbReference>
<feature type="compositionally biased region" description="Basic and acidic residues" evidence="2">
    <location>
        <begin position="709"/>
        <end position="723"/>
    </location>
</feature>
<feature type="compositionally biased region" description="Acidic residues" evidence="2">
    <location>
        <begin position="468"/>
        <end position="477"/>
    </location>
</feature>
<keyword evidence="1" id="KW-0347">Helicase</keyword>
<dbReference type="STRING" id="401625.A0A0P1BCX0"/>
<dbReference type="GO" id="GO:0036121">
    <property type="term" value="F:double-stranded DNA helicase activity"/>
    <property type="evidence" value="ECO:0007669"/>
    <property type="project" value="TreeGrafter"/>
</dbReference>
<dbReference type="Gene3D" id="3.40.50.300">
    <property type="entry name" value="P-loop containing nucleotide triphosphate hydrolases"/>
    <property type="match status" value="2"/>
</dbReference>
<name>A0A0P1BCX0_9BASI</name>
<dbReference type="SMART" id="SM00490">
    <property type="entry name" value="HELICc"/>
    <property type="match status" value="1"/>
</dbReference>
<dbReference type="PANTHER" id="PTHR47396">
    <property type="entry name" value="TYPE I RESTRICTION ENZYME ECOKI R PROTEIN"/>
    <property type="match status" value="1"/>
</dbReference>
<keyword evidence="6" id="KW-1185">Reference proteome</keyword>
<evidence type="ECO:0000256" key="2">
    <source>
        <dbReference type="SAM" id="MobiDB-lite"/>
    </source>
</evidence>
<evidence type="ECO:0000259" key="3">
    <source>
        <dbReference type="PROSITE" id="PS51192"/>
    </source>
</evidence>
<dbReference type="SMART" id="SM00487">
    <property type="entry name" value="DEXDc"/>
    <property type="match status" value="1"/>
</dbReference>
<dbReference type="PROSITE" id="PS51194">
    <property type="entry name" value="HELICASE_CTER"/>
    <property type="match status" value="1"/>
</dbReference>
<dbReference type="CDD" id="cd18799">
    <property type="entry name" value="SF2_C_EcoAI-like"/>
    <property type="match status" value="1"/>
</dbReference>
<feature type="domain" description="Helicase ATP-binding" evidence="3">
    <location>
        <begin position="50"/>
        <end position="244"/>
    </location>
</feature>
<dbReference type="GO" id="GO:0016787">
    <property type="term" value="F:hydrolase activity"/>
    <property type="evidence" value="ECO:0007669"/>
    <property type="project" value="UniProtKB-KW"/>
</dbReference>
<dbReference type="GO" id="GO:0005759">
    <property type="term" value="C:mitochondrial matrix"/>
    <property type="evidence" value="ECO:0007669"/>
    <property type="project" value="TreeGrafter"/>
</dbReference>
<dbReference type="Proteomes" id="UP000054845">
    <property type="component" value="Unassembled WGS sequence"/>
</dbReference>
<dbReference type="PANTHER" id="PTHR47396:SF1">
    <property type="entry name" value="ATP-DEPENDENT HELICASE IRC3-RELATED"/>
    <property type="match status" value="1"/>
</dbReference>
<organism evidence="5 6">
    <name type="scientific">Ceraceosorus bombacis</name>
    <dbReference type="NCBI Taxonomy" id="401625"/>
    <lineage>
        <taxon>Eukaryota</taxon>
        <taxon>Fungi</taxon>
        <taxon>Dikarya</taxon>
        <taxon>Basidiomycota</taxon>
        <taxon>Ustilaginomycotina</taxon>
        <taxon>Exobasidiomycetes</taxon>
        <taxon>Ceraceosorales</taxon>
        <taxon>Ceraceosoraceae</taxon>
        <taxon>Ceraceosorus</taxon>
    </lineage>
</organism>
<dbReference type="InterPro" id="IPR050742">
    <property type="entry name" value="Helicase_Restrict-Modif_Enz"/>
</dbReference>
<accession>A0A0P1BCX0</accession>
<evidence type="ECO:0000256" key="1">
    <source>
        <dbReference type="ARBA" id="ARBA00022806"/>
    </source>
</evidence>
<dbReference type="GO" id="GO:0005524">
    <property type="term" value="F:ATP binding"/>
    <property type="evidence" value="ECO:0007669"/>
    <property type="project" value="InterPro"/>
</dbReference>
<feature type="region of interest" description="Disordered" evidence="2">
    <location>
        <begin position="561"/>
        <end position="580"/>
    </location>
</feature>
<dbReference type="Pfam" id="PF00271">
    <property type="entry name" value="Helicase_C"/>
    <property type="match status" value="1"/>
</dbReference>
<feature type="region of interest" description="Disordered" evidence="2">
    <location>
        <begin position="647"/>
        <end position="677"/>
    </location>
</feature>
<feature type="compositionally biased region" description="Basic and acidic residues" evidence="2">
    <location>
        <begin position="450"/>
        <end position="461"/>
    </location>
</feature>
<dbReference type="GO" id="GO:0000403">
    <property type="term" value="F:Y-form DNA binding"/>
    <property type="evidence" value="ECO:0007669"/>
    <property type="project" value="TreeGrafter"/>
</dbReference>
<dbReference type="EMBL" id="CCYA01000238">
    <property type="protein sequence ID" value="CEH13958.1"/>
    <property type="molecule type" value="Genomic_DNA"/>
</dbReference>
<proteinExistence type="predicted"/>
<evidence type="ECO:0000259" key="4">
    <source>
        <dbReference type="PROSITE" id="PS51194"/>
    </source>
</evidence>